<dbReference type="Gene3D" id="3.30.2220.30">
    <property type="match status" value="1"/>
</dbReference>
<evidence type="ECO:0000313" key="1">
    <source>
        <dbReference type="EMBL" id="DAD68800.1"/>
    </source>
</evidence>
<organism evidence="1">
    <name type="scientific">Myoviridae sp. ctHP32</name>
    <dbReference type="NCBI Taxonomy" id="2823539"/>
    <lineage>
        <taxon>Viruses</taxon>
        <taxon>Duplodnaviria</taxon>
        <taxon>Heunggongvirae</taxon>
        <taxon>Uroviricota</taxon>
        <taxon>Caudoviricetes</taxon>
    </lineage>
</organism>
<protein>
    <submittedName>
        <fullName evidence="1">Tail assembly chaperone protein</fullName>
    </submittedName>
</protein>
<accession>A0A8S5LFT4</accession>
<proteinExistence type="predicted"/>
<dbReference type="InterPro" id="IPR038559">
    <property type="entry name" value="XkdN-like_sf"/>
</dbReference>
<dbReference type="EMBL" id="BK014710">
    <property type="protein sequence ID" value="DAD68800.1"/>
    <property type="molecule type" value="Genomic_DNA"/>
</dbReference>
<reference evidence="1" key="1">
    <citation type="journal article" date="2021" name="Proc. Natl. Acad. Sci. U.S.A.">
        <title>A Catalog of Tens of Thousands of Viruses from Human Metagenomes Reveals Hidden Associations with Chronic Diseases.</title>
        <authorList>
            <person name="Tisza M.J."/>
            <person name="Buck C.B."/>
        </authorList>
    </citation>
    <scope>NUCLEOTIDE SEQUENCE</scope>
    <source>
        <strain evidence="1">CtHP32</strain>
    </source>
</reference>
<dbReference type="InterPro" id="IPR014986">
    <property type="entry name" value="XkdN-like"/>
</dbReference>
<dbReference type="Pfam" id="PF08890">
    <property type="entry name" value="Phage_TAC_5"/>
    <property type="match status" value="1"/>
</dbReference>
<name>A0A8S5LFT4_9CAUD</name>
<sequence length="138" mass="15623">MSGLEAFLHPISLVEEKEVVISDRFRDENGSPIPFKIKSISQEENETISRRCRKMRKVDGRKEEYFDGLEYNRRLIVACTVYPDFSDAQLCGAYGVMDPLLVPAKMLLGGEYAALLNAILELCGFNQMAIEQAEEVKN</sequence>